<dbReference type="EMBL" id="JACIIG010000001">
    <property type="protein sequence ID" value="MBB4566755.1"/>
    <property type="molecule type" value="Genomic_DNA"/>
</dbReference>
<organism evidence="2 3">
    <name type="scientific">Rhizobium leucaenae</name>
    <dbReference type="NCBI Taxonomy" id="29450"/>
    <lineage>
        <taxon>Bacteria</taxon>
        <taxon>Pseudomonadati</taxon>
        <taxon>Pseudomonadota</taxon>
        <taxon>Alphaproteobacteria</taxon>
        <taxon>Hyphomicrobiales</taxon>
        <taxon>Rhizobiaceae</taxon>
        <taxon>Rhizobium/Agrobacterium group</taxon>
        <taxon>Rhizobium</taxon>
    </lineage>
</organism>
<protein>
    <recommendedName>
        <fullName evidence="1">Transposase DDE domain-containing protein</fullName>
    </recommendedName>
</protein>
<dbReference type="Pfam" id="PF13701">
    <property type="entry name" value="DDE_Tnp_1_4"/>
    <property type="match status" value="1"/>
</dbReference>
<name>A0A7W6ZR85_9HYPH</name>
<accession>A0A7W6ZR85</accession>
<keyword evidence="3" id="KW-1185">Reference proteome</keyword>
<proteinExistence type="predicted"/>
<feature type="domain" description="Transposase DDE" evidence="1">
    <location>
        <begin position="33"/>
        <end position="94"/>
    </location>
</feature>
<dbReference type="AlphaFoldDB" id="A0A7W6ZR85"/>
<gene>
    <name evidence="2" type="ORF">GGE60_000843</name>
</gene>
<evidence type="ECO:0000313" key="2">
    <source>
        <dbReference type="EMBL" id="MBB4566755.1"/>
    </source>
</evidence>
<evidence type="ECO:0000313" key="3">
    <source>
        <dbReference type="Proteomes" id="UP000543836"/>
    </source>
</evidence>
<dbReference type="Proteomes" id="UP000543836">
    <property type="component" value="Unassembled WGS sequence"/>
</dbReference>
<comment type="caution">
    <text evidence="2">The sequence shown here is derived from an EMBL/GenBank/DDBJ whole genome shotgun (WGS) entry which is preliminary data.</text>
</comment>
<reference evidence="2 3" key="1">
    <citation type="submission" date="2020-08" db="EMBL/GenBank/DDBJ databases">
        <title>Genomic Encyclopedia of Type Strains, Phase IV (KMG-V): Genome sequencing to study the core and pangenomes of soil and plant-associated prokaryotes.</title>
        <authorList>
            <person name="Whitman W."/>
        </authorList>
    </citation>
    <scope>NUCLEOTIDE SEQUENCE [LARGE SCALE GENOMIC DNA]</scope>
    <source>
        <strain evidence="2 3">SEMIA 492</strain>
    </source>
</reference>
<evidence type="ECO:0000259" key="1">
    <source>
        <dbReference type="Pfam" id="PF13701"/>
    </source>
</evidence>
<sequence length="132" mass="14665">MVGRKSCNGARQTASTICSGSPVTEFSSVSSRAADDFRTRRALEQKLVLRGYAETRYKAKSWNTRWRVCARIEATTMGLDIRFVVTNLGNGSAEPTTVNLQRVPQVQPMPAVQQMLPMGRAPRSDVTLHRHS</sequence>
<dbReference type="InterPro" id="IPR025668">
    <property type="entry name" value="Tnp_DDE_dom"/>
</dbReference>